<dbReference type="PANTHER" id="PTHR10877:SF150">
    <property type="entry name" value="REJ DOMAIN-CONTAINING PROTEIN"/>
    <property type="match status" value="1"/>
</dbReference>
<feature type="transmembrane region" description="Helical" evidence="9">
    <location>
        <begin position="712"/>
        <end position="734"/>
    </location>
</feature>
<dbReference type="InterPro" id="IPR036392">
    <property type="entry name" value="PLAT/LH2_dom_sf"/>
</dbReference>
<dbReference type="Gene3D" id="2.60.60.20">
    <property type="entry name" value="PLAT/LH2 domain"/>
    <property type="match status" value="1"/>
</dbReference>
<evidence type="ECO:0000313" key="11">
    <source>
        <dbReference type="EMBL" id="KAJ7382447.1"/>
    </source>
</evidence>
<feature type="domain" description="PLAT" evidence="10">
    <location>
        <begin position="23"/>
        <end position="144"/>
    </location>
</feature>
<dbReference type="GO" id="GO:0016020">
    <property type="term" value="C:membrane"/>
    <property type="evidence" value="ECO:0007669"/>
    <property type="project" value="UniProtKB-SubCell"/>
</dbReference>
<evidence type="ECO:0000256" key="3">
    <source>
        <dbReference type="ARBA" id="ARBA00022692"/>
    </source>
</evidence>
<evidence type="ECO:0000256" key="6">
    <source>
        <dbReference type="ARBA" id="ARBA00023136"/>
    </source>
</evidence>
<dbReference type="OrthoDB" id="6779628at2759"/>
<gene>
    <name evidence="11" type="ORF">OS493_034884</name>
</gene>
<dbReference type="Pfam" id="PF20519">
    <property type="entry name" value="Polycystin_dom"/>
    <property type="match status" value="1"/>
</dbReference>
<dbReference type="InterPro" id="IPR001024">
    <property type="entry name" value="PLAT/LH2_dom"/>
</dbReference>
<dbReference type="Proteomes" id="UP001163046">
    <property type="component" value="Unassembled WGS sequence"/>
</dbReference>
<keyword evidence="6 9" id="KW-0472">Membrane</keyword>
<feature type="region of interest" description="Disordered" evidence="8">
    <location>
        <begin position="748"/>
        <end position="792"/>
    </location>
</feature>
<dbReference type="AlphaFoldDB" id="A0A9W9ZIR5"/>
<reference evidence="11" key="1">
    <citation type="submission" date="2023-01" db="EMBL/GenBank/DDBJ databases">
        <title>Genome assembly of the deep-sea coral Lophelia pertusa.</title>
        <authorList>
            <person name="Herrera S."/>
            <person name="Cordes E."/>
        </authorList>
    </citation>
    <scope>NUCLEOTIDE SEQUENCE</scope>
    <source>
        <strain evidence="11">USNM1676648</strain>
        <tissue evidence="11">Polyp</tissue>
    </source>
</reference>
<dbReference type="EMBL" id="MU825923">
    <property type="protein sequence ID" value="KAJ7382447.1"/>
    <property type="molecule type" value="Genomic_DNA"/>
</dbReference>
<keyword evidence="12" id="KW-1185">Reference proteome</keyword>
<dbReference type="GO" id="GO:0005262">
    <property type="term" value="F:calcium channel activity"/>
    <property type="evidence" value="ECO:0007669"/>
    <property type="project" value="TreeGrafter"/>
</dbReference>
<dbReference type="InterPro" id="IPR046791">
    <property type="entry name" value="Polycystin_dom"/>
</dbReference>
<proteinExistence type="inferred from homology"/>
<feature type="transmembrane region" description="Helical" evidence="9">
    <location>
        <begin position="302"/>
        <end position="324"/>
    </location>
</feature>
<evidence type="ECO:0000256" key="5">
    <source>
        <dbReference type="ARBA" id="ARBA00022989"/>
    </source>
</evidence>
<dbReference type="SUPFAM" id="SSF49723">
    <property type="entry name" value="Lipase/lipooxygenase domain (PLAT/LH2 domain)"/>
    <property type="match status" value="1"/>
</dbReference>
<comment type="subcellular location">
    <subcellularLocation>
        <location evidence="1">Membrane</location>
        <topology evidence="1">Multi-pass membrane protein</topology>
    </subcellularLocation>
</comment>
<comment type="similarity">
    <text evidence="2">Belongs to the polycystin family.</text>
</comment>
<protein>
    <recommendedName>
        <fullName evidence="10">PLAT domain-containing protein</fullName>
    </recommendedName>
</protein>
<keyword evidence="3 9" id="KW-0812">Transmembrane</keyword>
<dbReference type="SMART" id="SM00308">
    <property type="entry name" value="LH2"/>
    <property type="match status" value="1"/>
</dbReference>
<dbReference type="Gene3D" id="1.10.287.70">
    <property type="match status" value="1"/>
</dbReference>
<comment type="caution">
    <text evidence="7">Lacks conserved residue(s) required for the propagation of feature annotation.</text>
</comment>
<comment type="caution">
    <text evidence="11">The sequence shown here is derived from an EMBL/GenBank/DDBJ whole genome shotgun (WGS) entry which is preliminary data.</text>
</comment>
<dbReference type="PANTHER" id="PTHR10877">
    <property type="entry name" value="POLYCYSTIN FAMILY MEMBER"/>
    <property type="match status" value="1"/>
</dbReference>
<evidence type="ECO:0000256" key="2">
    <source>
        <dbReference type="ARBA" id="ARBA00007200"/>
    </source>
</evidence>
<evidence type="ECO:0000256" key="1">
    <source>
        <dbReference type="ARBA" id="ARBA00004141"/>
    </source>
</evidence>
<evidence type="ECO:0000256" key="8">
    <source>
        <dbReference type="SAM" id="MobiDB-lite"/>
    </source>
</evidence>
<accession>A0A9W9ZIR5</accession>
<organism evidence="11 12">
    <name type="scientific">Desmophyllum pertusum</name>
    <dbReference type="NCBI Taxonomy" id="174260"/>
    <lineage>
        <taxon>Eukaryota</taxon>
        <taxon>Metazoa</taxon>
        <taxon>Cnidaria</taxon>
        <taxon>Anthozoa</taxon>
        <taxon>Hexacorallia</taxon>
        <taxon>Scleractinia</taxon>
        <taxon>Caryophylliina</taxon>
        <taxon>Caryophylliidae</taxon>
        <taxon>Desmophyllum</taxon>
    </lineage>
</organism>
<feature type="transmembrane region" description="Helical" evidence="9">
    <location>
        <begin position="257"/>
        <end position="282"/>
    </location>
</feature>
<evidence type="ECO:0000313" key="12">
    <source>
        <dbReference type="Proteomes" id="UP001163046"/>
    </source>
</evidence>
<sequence length="877" mass="99578">MTRLKLQDTEPPVIFTASESASYRYELSIRTGVWPGSGTTANTSFIIYGDEGNSGRLTIQQDLSTGFKPIFARGTEQTFAFVLDQALGDIYALQVWHDSSGNDPSWFLEDITIKIPSSEGSWLFIFEMWLSLENESCSNEVLQNLARSAPNITTKALKEMFSDGHLWLSVLSKTQGNCFTRVQRITSCLCLLFCTMAANAAFYYWGTQSYQTISLGPLKFSARQAIASIQSNLLVLPVHVIILLFKKTSARLQERLWRWLLYITWGLCSVLTVTSAVVTVLYSLMWESEKSQEWVSSVAVSIFQDILIVQPCKCLLLVSLTVMFSKCKAKKVLPFGQHGGVVPDKKVRSPSSFWKWINESLIPYLYASHYQSIYQQTPGLSGELTSTIIGMLRLRQLRARKVQCPVHQLANSWQQSCYDSYSQEKEFREPFQPNQATSLIQFRGCPLPWVYQTAKELNSSSQWGQHASYGGGGYSADLGYEEETARTITNLLQSENWVDRQTRAVIVEFSVFNPTSNILAVCSLFFELLQTGQATVFKRIDTISLYNTDSILQVFQGLCLVIFFAMVFFKFGETIVAVLYEVLSHFRECTKHAAEHLCYNNFQTSVLWADVENSFLAVLVFLTTVKLLQLTYFNMYTRVFARALRIWMCDLPSFMIVLSIIFLAFLQAGILVFGSSNGRYSSFWPAFSFQLEMVLGKVKARPIIDVVQVNSIAGHVFVIALLVSVTILLMNFFLSTLNDAVNEAKTMEELKENEQETSNSKYTPDANVSNIEMPDDDNQRKKHSTGKQHGKTPKVRRCLVKGCFRKSKRYFDQISNHVKTIDTIQNLPQMYILDEKLTEVLERLDAAHADDIDTSEKRVRFGDEIIVQVMVHRDPMP</sequence>
<feature type="transmembrane region" description="Helical" evidence="9">
    <location>
        <begin position="654"/>
        <end position="674"/>
    </location>
</feature>
<feature type="compositionally biased region" description="Polar residues" evidence="8">
    <location>
        <begin position="756"/>
        <end position="770"/>
    </location>
</feature>
<keyword evidence="4" id="KW-0732">Signal</keyword>
<feature type="transmembrane region" description="Helical" evidence="9">
    <location>
        <begin position="185"/>
        <end position="205"/>
    </location>
</feature>
<evidence type="ECO:0000256" key="4">
    <source>
        <dbReference type="ARBA" id="ARBA00022729"/>
    </source>
</evidence>
<dbReference type="InterPro" id="IPR013122">
    <property type="entry name" value="PKD1_2_channel"/>
</dbReference>
<dbReference type="Pfam" id="PF08016">
    <property type="entry name" value="PKD_channel"/>
    <property type="match status" value="1"/>
</dbReference>
<dbReference type="PROSITE" id="PS50095">
    <property type="entry name" value="PLAT"/>
    <property type="match status" value="1"/>
</dbReference>
<dbReference type="Pfam" id="PF01477">
    <property type="entry name" value="PLAT"/>
    <property type="match status" value="1"/>
</dbReference>
<evidence type="ECO:0000256" key="9">
    <source>
        <dbReference type="SAM" id="Phobius"/>
    </source>
</evidence>
<feature type="transmembrane region" description="Helical" evidence="9">
    <location>
        <begin position="225"/>
        <end position="245"/>
    </location>
</feature>
<dbReference type="InterPro" id="IPR051223">
    <property type="entry name" value="Polycystin"/>
</dbReference>
<feature type="transmembrane region" description="Helical" evidence="9">
    <location>
        <begin position="614"/>
        <end position="633"/>
    </location>
</feature>
<keyword evidence="5 9" id="KW-1133">Transmembrane helix</keyword>
<feature type="compositionally biased region" description="Basic residues" evidence="8">
    <location>
        <begin position="780"/>
        <end position="792"/>
    </location>
</feature>
<dbReference type="GO" id="GO:0050982">
    <property type="term" value="P:detection of mechanical stimulus"/>
    <property type="evidence" value="ECO:0007669"/>
    <property type="project" value="TreeGrafter"/>
</dbReference>
<feature type="transmembrane region" description="Helical" evidence="9">
    <location>
        <begin position="558"/>
        <end position="580"/>
    </location>
</feature>
<name>A0A9W9ZIR5_9CNID</name>
<evidence type="ECO:0000256" key="7">
    <source>
        <dbReference type="PROSITE-ProRule" id="PRU00152"/>
    </source>
</evidence>
<evidence type="ECO:0000259" key="10">
    <source>
        <dbReference type="PROSITE" id="PS50095"/>
    </source>
</evidence>